<dbReference type="PANTHER" id="PTHR23028:SF53">
    <property type="entry name" value="ACYL_TRANSF_3 DOMAIN-CONTAINING PROTEIN"/>
    <property type="match status" value="1"/>
</dbReference>
<feature type="transmembrane region" description="Helical" evidence="1">
    <location>
        <begin position="205"/>
        <end position="225"/>
    </location>
</feature>
<keyword evidence="5" id="KW-0808">Transferase</keyword>
<keyword evidence="1" id="KW-0472">Membrane</keyword>
<feature type="transmembrane region" description="Helical" evidence="1">
    <location>
        <begin position="329"/>
        <end position="347"/>
    </location>
</feature>
<dbReference type="InterPro" id="IPR050879">
    <property type="entry name" value="Acyltransferase_3"/>
</dbReference>
<dbReference type="Proteomes" id="UP001320154">
    <property type="component" value="Unassembled WGS sequence"/>
</dbReference>
<reference evidence="5 6" key="2">
    <citation type="journal article" date="2021" name="Front. Microbiol.">
        <title>Aerobic Denitrification and Heterotrophic Sulfur Oxidation in the Genus Halomonas Revealed by Six Novel Species Characterizations and Genome-Based Analysis.</title>
        <authorList>
            <person name="Wang L."/>
            <person name="Shao Z."/>
        </authorList>
    </citation>
    <scope>NUCLEOTIDE SEQUENCE</scope>
    <source>
        <strain evidence="4 6">MCCC 1A05748</strain>
        <strain evidence="5">MCCC 1A05776</strain>
    </source>
</reference>
<reference evidence="5" key="1">
    <citation type="submission" date="2020-05" db="EMBL/GenBank/DDBJ databases">
        <authorList>
            <person name="Wang L."/>
            <person name="Shao Z."/>
        </authorList>
    </citation>
    <scope>NUCLEOTIDE SEQUENCE</scope>
    <source>
        <strain evidence="4">MCCC 1A05748</strain>
        <strain evidence="5">MCCC 1A05776</strain>
    </source>
</reference>
<keyword evidence="6" id="KW-1185">Reference proteome</keyword>
<dbReference type="PANTHER" id="PTHR23028">
    <property type="entry name" value="ACETYLTRANSFERASE"/>
    <property type="match status" value="1"/>
</dbReference>
<evidence type="ECO:0000259" key="3">
    <source>
        <dbReference type="Pfam" id="PF19040"/>
    </source>
</evidence>
<name>A0AAW4YW57_9GAMM</name>
<feature type="domain" description="Acyltransferase 3" evidence="2">
    <location>
        <begin position="22"/>
        <end position="344"/>
    </location>
</feature>
<dbReference type="GO" id="GO:0016020">
    <property type="term" value="C:membrane"/>
    <property type="evidence" value="ECO:0007669"/>
    <property type="project" value="TreeGrafter"/>
</dbReference>
<feature type="transmembrane region" description="Helical" evidence="1">
    <location>
        <begin position="47"/>
        <end position="67"/>
    </location>
</feature>
<evidence type="ECO:0000259" key="2">
    <source>
        <dbReference type="Pfam" id="PF01757"/>
    </source>
</evidence>
<evidence type="ECO:0000313" key="7">
    <source>
        <dbReference type="Proteomes" id="UP001320178"/>
    </source>
</evidence>
<sequence>MSKFILIGESEMAMTTASYRPEVDGLRAVAVLPVILFHAGFERFDGGYVGVDVFFVVSGYLITGIIYGEILKGSFSIAHFYERRARRILPALFCVSVVCLIFAWFWMLPNEFEILSESLIAVNLFVANIYFWQSLDYFAGPAEMQAFLHTWSLAVEEQFYFFFPLFMLLVGGLRKGFLLATIALGLLASLALAEYASSHHPTANFYLLPTRAWELLTGAVIAIYMQDRKGSFPLLARHVGGGVGLAMILFAVFFFDETTPFPSLWAVVPVLGTALVILLSNGSDIVGRLLSWRPVVGIGLISYSAYLWHQPVFVFAKERSLEPISDLGFLTLSVFSLLLAWLSWRFVELPFRNRRNFTRGQIFKSALAMSCLMIGVGVFGKYSGGIPWRFDEEVQRIVDARYIRHDVPELCHATTGRMLSIEDACEYNEKGEGIVVVWGDSHATPLVPPVADLVDTLGMKVKMLVYTNCLPIAGYTRESEPNCGVFNNKVMDYLLDNDDIEMVIMLGRYPLQFEAEVFDNGEGGIENGVSQRAIPIDPSIDVSKDDSTRIEIVGQLLEETVNQLVNVGKRVVLVYPVPEVGWDVPVLLAKEKIFGVEREAPLSISYELFRERAETSYRQLSRVEENESVLKVDPAELLCNTYLTGRCSAQLEDTLFYYDSNHLSVTGAAMLVEYMFHKMVGKGWVNGSVLELGSQST</sequence>
<evidence type="ECO:0000256" key="1">
    <source>
        <dbReference type="SAM" id="Phobius"/>
    </source>
</evidence>
<evidence type="ECO:0000313" key="5">
    <source>
        <dbReference type="EMBL" id="MCE8052927.1"/>
    </source>
</evidence>
<dbReference type="Pfam" id="PF19040">
    <property type="entry name" value="SGNH"/>
    <property type="match status" value="1"/>
</dbReference>
<comment type="caution">
    <text evidence="5">The sequence shown here is derived from an EMBL/GenBank/DDBJ whole genome shotgun (WGS) entry which is preliminary data.</text>
</comment>
<dbReference type="RefSeq" id="WP_234240274.1">
    <property type="nucleotide sequence ID" value="NZ_JABFTQ010000003.1"/>
</dbReference>
<dbReference type="Pfam" id="PF01757">
    <property type="entry name" value="Acyl_transf_3"/>
    <property type="match status" value="1"/>
</dbReference>
<dbReference type="InterPro" id="IPR043968">
    <property type="entry name" value="SGNH"/>
</dbReference>
<feature type="transmembrane region" description="Helical" evidence="1">
    <location>
        <begin position="261"/>
        <end position="279"/>
    </location>
</feature>
<dbReference type="AlphaFoldDB" id="A0AAW4YW57"/>
<feature type="transmembrane region" description="Helical" evidence="1">
    <location>
        <begin position="88"/>
        <end position="107"/>
    </location>
</feature>
<evidence type="ECO:0000313" key="6">
    <source>
        <dbReference type="Proteomes" id="UP001320154"/>
    </source>
</evidence>
<organism evidence="5 7">
    <name type="scientific">Billgrantia desiderata</name>
    <dbReference type="NCBI Taxonomy" id="52021"/>
    <lineage>
        <taxon>Bacteria</taxon>
        <taxon>Pseudomonadati</taxon>
        <taxon>Pseudomonadota</taxon>
        <taxon>Gammaproteobacteria</taxon>
        <taxon>Oceanospirillales</taxon>
        <taxon>Halomonadaceae</taxon>
        <taxon>Billgrantia</taxon>
    </lineage>
</organism>
<proteinExistence type="predicted"/>
<accession>A0AAW4YW57</accession>
<dbReference type="GO" id="GO:0016747">
    <property type="term" value="F:acyltransferase activity, transferring groups other than amino-acyl groups"/>
    <property type="evidence" value="ECO:0007669"/>
    <property type="project" value="InterPro"/>
</dbReference>
<dbReference type="Proteomes" id="UP001320178">
    <property type="component" value="Unassembled WGS sequence"/>
</dbReference>
<gene>
    <name evidence="4" type="ORF">HOP60_06250</name>
    <name evidence="5" type="ORF">HOP61_16665</name>
</gene>
<feature type="domain" description="SGNH" evidence="3">
    <location>
        <begin position="411"/>
        <end position="673"/>
    </location>
</feature>
<keyword evidence="1" id="KW-0812">Transmembrane</keyword>
<feature type="transmembrane region" description="Helical" evidence="1">
    <location>
        <begin position="291"/>
        <end position="309"/>
    </location>
</feature>
<feature type="transmembrane region" description="Helical" evidence="1">
    <location>
        <begin position="367"/>
        <end position="388"/>
    </location>
</feature>
<keyword evidence="1" id="KW-1133">Transmembrane helix</keyword>
<feature type="transmembrane region" description="Helical" evidence="1">
    <location>
        <begin position="160"/>
        <end position="193"/>
    </location>
</feature>
<evidence type="ECO:0000313" key="4">
    <source>
        <dbReference type="EMBL" id="MCE8046334.1"/>
    </source>
</evidence>
<dbReference type="EMBL" id="JABFTQ010000003">
    <property type="protein sequence ID" value="MCE8046334.1"/>
    <property type="molecule type" value="Genomic_DNA"/>
</dbReference>
<protein>
    <submittedName>
        <fullName evidence="5">Acyltransferase</fullName>
    </submittedName>
</protein>
<keyword evidence="5" id="KW-0012">Acyltransferase</keyword>
<feature type="transmembrane region" description="Helical" evidence="1">
    <location>
        <begin position="234"/>
        <end position="255"/>
    </location>
</feature>
<dbReference type="InterPro" id="IPR002656">
    <property type="entry name" value="Acyl_transf_3_dom"/>
</dbReference>
<dbReference type="GO" id="GO:0009103">
    <property type="term" value="P:lipopolysaccharide biosynthetic process"/>
    <property type="evidence" value="ECO:0007669"/>
    <property type="project" value="TreeGrafter"/>
</dbReference>
<dbReference type="EMBL" id="JABFTS010000008">
    <property type="protein sequence ID" value="MCE8052927.1"/>
    <property type="molecule type" value="Genomic_DNA"/>
</dbReference>